<sequence>MLRSLLLLICAPLCEPVGVPVSDVTLETQPPGGQVTEGKKLILVCSVARGTGHITFLWYKGAMGLQLGTKAQRSLTAEFEIFPARESDAEHYYCAAGNGYGHKVSGLVSITVRIPVSLPVLTLRTTGAQAVVGDMVELYCEVQRGSPPIQYQFYHKNATLGSSWASSGRGASFNLSLTIDHSGNYSCEADNGLGAQHSEDVPLNITVPMENRRELLTSGVIVGLISILGATIVILLFRSWIKRKNLGRLSAREPLRSPPNPVSQESTYLNSPSSLPLQPVYENVNSARKNDVYSLVNSLQQEREPAADENCFQASFAIYSKLKKTGAADVDYEDAM</sequence>
<name>A0AC55DRC4_ECHTE</name>
<proteinExistence type="predicted"/>
<organism evidence="1 2">
    <name type="scientific">Echinops telfairi</name>
    <name type="common">Lesser hedgehog tenrec</name>
    <dbReference type="NCBI Taxonomy" id="9371"/>
    <lineage>
        <taxon>Eukaryota</taxon>
        <taxon>Metazoa</taxon>
        <taxon>Chordata</taxon>
        <taxon>Craniata</taxon>
        <taxon>Vertebrata</taxon>
        <taxon>Euteleostomi</taxon>
        <taxon>Mammalia</taxon>
        <taxon>Eutheria</taxon>
        <taxon>Afrotheria</taxon>
        <taxon>Tenrecidae</taxon>
        <taxon>Tenrecinae</taxon>
        <taxon>Echinops</taxon>
    </lineage>
</organism>
<dbReference type="RefSeq" id="XP_045154298.1">
    <property type="nucleotide sequence ID" value="XM_045298363.1"/>
</dbReference>
<keyword evidence="1" id="KW-1185">Reference proteome</keyword>
<evidence type="ECO:0000313" key="1">
    <source>
        <dbReference type="Proteomes" id="UP000694863"/>
    </source>
</evidence>
<evidence type="ECO:0000313" key="2">
    <source>
        <dbReference type="RefSeq" id="XP_045154298.1"/>
    </source>
</evidence>
<protein>
    <submittedName>
        <fullName evidence="2">Fc receptor-like protein 1</fullName>
    </submittedName>
</protein>
<reference evidence="2" key="1">
    <citation type="submission" date="2025-08" db="UniProtKB">
        <authorList>
            <consortium name="RefSeq"/>
        </authorList>
    </citation>
    <scope>IDENTIFICATION</scope>
</reference>
<dbReference type="Proteomes" id="UP000694863">
    <property type="component" value="Unplaced"/>
</dbReference>
<accession>A0AC55DRC4</accession>
<gene>
    <name evidence="2" type="primary">LOC101649669</name>
</gene>